<protein>
    <submittedName>
        <fullName evidence="2">Peptidase family M28</fullName>
    </submittedName>
</protein>
<dbReference type="PANTHER" id="PTHR12147">
    <property type="entry name" value="METALLOPEPTIDASE M28 FAMILY MEMBER"/>
    <property type="match status" value="1"/>
</dbReference>
<evidence type="ECO:0000313" key="2">
    <source>
        <dbReference type="EMBL" id="SKB38507.1"/>
    </source>
</evidence>
<dbReference type="PANTHER" id="PTHR12147:SF26">
    <property type="entry name" value="PEPTIDASE M28 DOMAIN-CONTAINING PROTEIN"/>
    <property type="match status" value="1"/>
</dbReference>
<evidence type="ECO:0000313" key="3">
    <source>
        <dbReference type="Proteomes" id="UP000190150"/>
    </source>
</evidence>
<dbReference type="EMBL" id="FUZF01000001">
    <property type="protein sequence ID" value="SKB38507.1"/>
    <property type="molecule type" value="Genomic_DNA"/>
</dbReference>
<dbReference type="InterPro" id="IPR045175">
    <property type="entry name" value="M28_fam"/>
</dbReference>
<feature type="domain" description="Peptidase M28" evidence="1">
    <location>
        <begin position="289"/>
        <end position="501"/>
    </location>
</feature>
<dbReference type="STRING" id="1513896.SAMN05660841_00173"/>
<dbReference type="AlphaFoldDB" id="A0A1T5AUJ0"/>
<accession>A0A1T5AUJ0</accession>
<evidence type="ECO:0000259" key="1">
    <source>
        <dbReference type="Pfam" id="PF04389"/>
    </source>
</evidence>
<proteinExistence type="predicted"/>
<dbReference type="GO" id="GO:0008235">
    <property type="term" value="F:metalloexopeptidase activity"/>
    <property type="evidence" value="ECO:0007669"/>
    <property type="project" value="InterPro"/>
</dbReference>
<dbReference type="InterPro" id="IPR007484">
    <property type="entry name" value="Peptidase_M28"/>
</dbReference>
<dbReference type="SUPFAM" id="SSF53187">
    <property type="entry name" value="Zn-dependent exopeptidases"/>
    <property type="match status" value="1"/>
</dbReference>
<organism evidence="2 3">
    <name type="scientific">Sphingobacterium nematocida</name>
    <dbReference type="NCBI Taxonomy" id="1513896"/>
    <lineage>
        <taxon>Bacteria</taxon>
        <taxon>Pseudomonadati</taxon>
        <taxon>Bacteroidota</taxon>
        <taxon>Sphingobacteriia</taxon>
        <taxon>Sphingobacteriales</taxon>
        <taxon>Sphingobacteriaceae</taxon>
        <taxon>Sphingobacterium</taxon>
    </lineage>
</organism>
<dbReference type="Proteomes" id="UP000190150">
    <property type="component" value="Unassembled WGS sequence"/>
</dbReference>
<sequence length="516" mass="57879">MLLLIGFTTVSLLQAQKKYADAITVKTSKQHLDILAGKEFEGRGTGQKGGRLAEEYIAKHFKAYGLKPIGDATSYFQPVALRRSAYQVKQMKFGNTQLNYLNDFYVLGRNEMDVYQGDEIVFVGYGLQDVNYNEIKQMDLKGRIVMLYDEGEPVDQKGNSLLTGTPEKSEWTKNRFKRVQEINKLKPKLVIACSPSINPKSIRNMNALFGGSVALDKGEQVTPASSSGTDFVPVIHITEQVADGVLAQCNTSLAKFKALAALGVQESIILKTQIRTEMGHVNARFSDANVIGLLPGTDLKEEYIVVCGHYDHEGILADGTFFPGADDNGSGSTAVLELARSFAQAKREGKGPRRSILFMAFAAEERGLLGSKYYVENPLVPLEQTVACINIDMIGRIDDKHLNGNPNYIHPVGWDKLGKDLRTITEEVNNKYTQLELDTFYNDPQEPTRVYERSDHYNFALKNIPSLYFFSGTHPHYHTPEDTVDKIDFPTMVKREKLIFHTIWEIANRTDRPKME</sequence>
<dbReference type="Gene3D" id="3.40.630.10">
    <property type="entry name" value="Zn peptidases"/>
    <property type="match status" value="2"/>
</dbReference>
<keyword evidence="3" id="KW-1185">Reference proteome</keyword>
<gene>
    <name evidence="2" type="ORF">SAMN05660841_00173</name>
</gene>
<name>A0A1T5AUJ0_9SPHI</name>
<reference evidence="3" key="1">
    <citation type="submission" date="2017-02" db="EMBL/GenBank/DDBJ databases">
        <authorList>
            <person name="Varghese N."/>
            <person name="Submissions S."/>
        </authorList>
    </citation>
    <scope>NUCLEOTIDE SEQUENCE [LARGE SCALE GENOMIC DNA]</scope>
    <source>
        <strain evidence="3">DSM 24091</strain>
    </source>
</reference>
<dbReference type="CDD" id="cd03877">
    <property type="entry name" value="M28_like"/>
    <property type="match status" value="1"/>
</dbReference>
<dbReference type="Pfam" id="PF04389">
    <property type="entry name" value="Peptidase_M28"/>
    <property type="match status" value="1"/>
</dbReference>
<dbReference type="GO" id="GO:0006508">
    <property type="term" value="P:proteolysis"/>
    <property type="evidence" value="ECO:0007669"/>
    <property type="project" value="InterPro"/>
</dbReference>